<name>A0A9W8WQA2_9PLEO</name>
<dbReference type="AlphaFoldDB" id="A0A9W8WQA2"/>
<dbReference type="Proteomes" id="UP001140562">
    <property type="component" value="Unassembled WGS sequence"/>
</dbReference>
<reference evidence="1" key="1">
    <citation type="submission" date="2022-10" db="EMBL/GenBank/DDBJ databases">
        <title>Tapping the CABI collections for fungal endophytes: first genome assemblies for Collariella, Neodidymelliopsis, Ascochyta clinopodiicola, Didymella pomorum, Didymosphaeria variabile, Neocosmospora piperis and Neocucurbitaria cava.</title>
        <authorList>
            <person name="Hill R."/>
        </authorList>
    </citation>
    <scope>NUCLEOTIDE SEQUENCE</scope>
    <source>
        <strain evidence="1">IMI 360193</strain>
    </source>
</reference>
<sequence length="82" mass="9174">MNITKRNAADSPLLRLPVELRARIFSMVPVYFLDGEDDAEDPQRPSAGLLQTCRQTYQEASIYCEQECVLPNLGFTLVALLG</sequence>
<dbReference type="OrthoDB" id="5413827at2759"/>
<keyword evidence="2" id="KW-1185">Reference proteome</keyword>
<proteinExistence type="predicted"/>
<protein>
    <recommendedName>
        <fullName evidence="3">F-box domain-containing protein</fullName>
    </recommendedName>
</protein>
<organism evidence="1 2">
    <name type="scientific">Didymella glomerata</name>
    <dbReference type="NCBI Taxonomy" id="749621"/>
    <lineage>
        <taxon>Eukaryota</taxon>
        <taxon>Fungi</taxon>
        <taxon>Dikarya</taxon>
        <taxon>Ascomycota</taxon>
        <taxon>Pezizomycotina</taxon>
        <taxon>Dothideomycetes</taxon>
        <taxon>Pleosporomycetidae</taxon>
        <taxon>Pleosporales</taxon>
        <taxon>Pleosporineae</taxon>
        <taxon>Didymellaceae</taxon>
        <taxon>Didymella</taxon>
    </lineage>
</organism>
<accession>A0A9W8WQA2</accession>
<comment type="caution">
    <text evidence="1">The sequence shown here is derived from an EMBL/GenBank/DDBJ whole genome shotgun (WGS) entry which is preliminary data.</text>
</comment>
<dbReference type="EMBL" id="JAPEUV010000189">
    <property type="protein sequence ID" value="KAJ4330561.1"/>
    <property type="molecule type" value="Genomic_DNA"/>
</dbReference>
<evidence type="ECO:0000313" key="1">
    <source>
        <dbReference type="EMBL" id="KAJ4330561.1"/>
    </source>
</evidence>
<evidence type="ECO:0000313" key="2">
    <source>
        <dbReference type="Proteomes" id="UP001140562"/>
    </source>
</evidence>
<gene>
    <name evidence="1" type="ORF">N0V87_009893</name>
</gene>
<evidence type="ECO:0008006" key="3">
    <source>
        <dbReference type="Google" id="ProtNLM"/>
    </source>
</evidence>